<protein>
    <submittedName>
        <fullName evidence="1">Glycosyl transferase family 1</fullName>
    </submittedName>
</protein>
<name>A0A352IV11_9GAMM</name>
<sequence>MPESDKPGFLEFLVPGDPEQNTGGYRYVRKLVEALGDAGCRARVSGLPGQFPRPDRVARNGMDKKLASLPDGASVVLDGLAMGGLPEIVEKHSPRLNLIALVHHPLADETGISEANRQWFFDSETRALGFVNGVITTSQ</sequence>
<accession>A0A352IV11</accession>
<dbReference type="GO" id="GO:0016740">
    <property type="term" value="F:transferase activity"/>
    <property type="evidence" value="ECO:0007669"/>
    <property type="project" value="UniProtKB-KW"/>
</dbReference>
<dbReference type="Proteomes" id="UP000263489">
    <property type="component" value="Unassembled WGS sequence"/>
</dbReference>
<proteinExistence type="predicted"/>
<comment type="caution">
    <text evidence="1">The sequence shown here is derived from an EMBL/GenBank/DDBJ whole genome shotgun (WGS) entry which is preliminary data.</text>
</comment>
<reference evidence="1 2" key="1">
    <citation type="journal article" date="2018" name="Nat. Biotechnol.">
        <title>A standardized bacterial taxonomy based on genome phylogeny substantially revises the tree of life.</title>
        <authorList>
            <person name="Parks D.H."/>
            <person name="Chuvochina M."/>
            <person name="Waite D.W."/>
            <person name="Rinke C."/>
            <person name="Skarshewski A."/>
            <person name="Chaumeil P.A."/>
            <person name="Hugenholtz P."/>
        </authorList>
    </citation>
    <scope>NUCLEOTIDE SEQUENCE [LARGE SCALE GENOMIC DNA]</scope>
    <source>
        <strain evidence="1">UBA9380</strain>
    </source>
</reference>
<gene>
    <name evidence="1" type="ORF">DC045_13480</name>
</gene>
<dbReference type="AlphaFoldDB" id="A0A352IV11"/>
<evidence type="ECO:0000313" key="1">
    <source>
        <dbReference type="EMBL" id="HBC35294.1"/>
    </source>
</evidence>
<feature type="non-terminal residue" evidence="1">
    <location>
        <position position="139"/>
    </location>
</feature>
<organism evidence="1 2">
    <name type="scientific">Marinobacter adhaerens</name>
    <dbReference type="NCBI Taxonomy" id="1033846"/>
    <lineage>
        <taxon>Bacteria</taxon>
        <taxon>Pseudomonadati</taxon>
        <taxon>Pseudomonadota</taxon>
        <taxon>Gammaproteobacteria</taxon>
        <taxon>Pseudomonadales</taxon>
        <taxon>Marinobacteraceae</taxon>
        <taxon>Marinobacter</taxon>
    </lineage>
</organism>
<dbReference type="EMBL" id="DNNA01000216">
    <property type="protein sequence ID" value="HBC35294.1"/>
    <property type="molecule type" value="Genomic_DNA"/>
</dbReference>
<keyword evidence="1" id="KW-0808">Transferase</keyword>
<evidence type="ECO:0000313" key="2">
    <source>
        <dbReference type="Proteomes" id="UP000263489"/>
    </source>
</evidence>